<name>A0A2U4EX45_9SPIR</name>
<accession>A0A2U4EX45</accession>
<comment type="caution">
    <text evidence="2">The sequence shown here is derived from an EMBL/GenBank/DDBJ whole genome shotgun (WGS) entry which is preliminary data.</text>
</comment>
<dbReference type="AlphaFoldDB" id="A0A2U4EX45"/>
<protein>
    <submittedName>
        <fullName evidence="2">Uncharacterized protein</fullName>
    </submittedName>
</protein>
<sequence length="223" mass="25280">MKKYIFILIFVFGYSLFSQYATNDAYIPPQNNTQNNTQTTEENNQNNDEYITNDAIMGRKPAVIDTPITGFKNITLGATRQDTINAILSDNTMTLPKQYMTGTVDLNSEESATFLALEENKFYKSGYFIFKNDALYSITINFQPNQVDFLELLSALNAKYSKGAFLNANTVAWQNGDIRIILERPSVVKYIDMNNVTTTSDTRIKEKEAMPPQNTRKSILEGL</sequence>
<organism evidence="2 3">
    <name type="scientific">Brachyspira hampsonii 30446</name>
    <dbReference type="NCBI Taxonomy" id="1289135"/>
    <lineage>
        <taxon>Bacteria</taxon>
        <taxon>Pseudomonadati</taxon>
        <taxon>Spirochaetota</taxon>
        <taxon>Spirochaetia</taxon>
        <taxon>Brachyspirales</taxon>
        <taxon>Brachyspiraceae</taxon>
        <taxon>Brachyspira</taxon>
    </lineage>
</organism>
<reference evidence="2 3" key="1">
    <citation type="submission" date="2012-07" db="EMBL/GenBank/DDBJ databases">
        <title>Genome sequence of Brachyspira sp. 30446, isolated from a pig with mucohaemorrhagic colitis.</title>
        <authorList>
            <person name="Rubin J.E."/>
            <person name="Fernando C."/>
            <person name="Harding J.C.S."/>
            <person name="Hill J.E."/>
        </authorList>
    </citation>
    <scope>NUCLEOTIDE SEQUENCE [LARGE SCALE GENOMIC DNA]</scope>
    <source>
        <strain evidence="2 3">30446</strain>
    </source>
</reference>
<dbReference type="OrthoDB" id="307147at2"/>
<evidence type="ECO:0000313" key="2">
    <source>
        <dbReference type="EMBL" id="EKV57735.1"/>
    </source>
</evidence>
<keyword evidence="1" id="KW-0732">Signal</keyword>
<dbReference type="Proteomes" id="UP000011663">
    <property type="component" value="Unassembled WGS sequence"/>
</dbReference>
<dbReference type="STRING" id="1289135.A966_04070"/>
<proteinExistence type="predicted"/>
<feature type="signal peptide" evidence="1">
    <location>
        <begin position="1"/>
        <end position="20"/>
    </location>
</feature>
<evidence type="ECO:0000256" key="1">
    <source>
        <dbReference type="SAM" id="SignalP"/>
    </source>
</evidence>
<dbReference type="GeneID" id="66487268"/>
<feature type="chain" id="PRO_5015564694" evidence="1">
    <location>
        <begin position="21"/>
        <end position="223"/>
    </location>
</feature>
<evidence type="ECO:0000313" key="3">
    <source>
        <dbReference type="Proteomes" id="UP000011663"/>
    </source>
</evidence>
<gene>
    <name evidence="2" type="ORF">A966_04070</name>
</gene>
<dbReference type="RefSeq" id="WP_008722640.1">
    <property type="nucleotide sequence ID" value="NZ_JH994110.1"/>
</dbReference>
<dbReference type="EMBL" id="ALNZ01000017">
    <property type="protein sequence ID" value="EKV57735.1"/>
    <property type="molecule type" value="Genomic_DNA"/>
</dbReference>